<proteinExistence type="predicted"/>
<dbReference type="InterPro" id="IPR007751">
    <property type="entry name" value="DUF676_lipase-like"/>
</dbReference>
<dbReference type="RefSeq" id="WP_064084090.1">
    <property type="nucleotide sequence ID" value="NZ_LXSF01000001.1"/>
</dbReference>
<organism evidence="3 5">
    <name type="scientific">Eikenella corrodens</name>
    <dbReference type="NCBI Taxonomy" id="539"/>
    <lineage>
        <taxon>Bacteria</taxon>
        <taxon>Pseudomonadati</taxon>
        <taxon>Pseudomonadota</taxon>
        <taxon>Betaproteobacteria</taxon>
        <taxon>Neisseriales</taxon>
        <taxon>Neisseriaceae</taxon>
        <taxon>Eikenella</taxon>
    </lineage>
</organism>
<dbReference type="EMBL" id="LXSH01000027">
    <property type="protein sequence ID" value="OAM20597.1"/>
    <property type="molecule type" value="Genomic_DNA"/>
</dbReference>
<sequence length="220" mass="24769">MSQPQTPLRALLLHGIHMHAWVMLPLAWQLRRHNIHSRCFGYYSIAQTLPQHSRRLAEAVRRHYQQYQEPLHFICHSLGGLVLRRFAADYPELVRGRSVTLATPHLGSETANRLYRYAPALIGGAYQNGLDGNLPPWPPQLELGCIAGNHHLGVGQIVGLQGEGDGTVLLSETRPANCRDYLILPVNHSAMLTDPTVARQTAHFLRHGCFEHEVEEHNKP</sequence>
<evidence type="ECO:0000313" key="4">
    <source>
        <dbReference type="Proteomes" id="UP000078003"/>
    </source>
</evidence>
<dbReference type="GO" id="GO:0016740">
    <property type="term" value="F:transferase activity"/>
    <property type="evidence" value="ECO:0007669"/>
    <property type="project" value="UniProtKB-KW"/>
</dbReference>
<evidence type="ECO:0000313" key="3">
    <source>
        <dbReference type="EMBL" id="OAM20597.1"/>
    </source>
</evidence>
<keyword evidence="3" id="KW-0808">Transferase</keyword>
<evidence type="ECO:0000313" key="2">
    <source>
        <dbReference type="EMBL" id="OAM18150.1"/>
    </source>
</evidence>
<dbReference type="PANTHER" id="PTHR37946">
    <property type="entry name" value="SLL1969 PROTEIN"/>
    <property type="match status" value="1"/>
</dbReference>
<dbReference type="Gene3D" id="3.40.50.1820">
    <property type="entry name" value="alpha/beta hydrolase"/>
    <property type="match status" value="1"/>
</dbReference>
<dbReference type="EMBL" id="LXSF01000001">
    <property type="protein sequence ID" value="OAM18150.1"/>
    <property type="molecule type" value="Genomic_DNA"/>
</dbReference>
<accession>A0A1A9RNR3</accession>
<name>A0A1A9RNR3_EIKCO</name>
<dbReference type="SUPFAM" id="SSF53474">
    <property type="entry name" value="alpha/beta-Hydrolases"/>
    <property type="match status" value="1"/>
</dbReference>
<gene>
    <name evidence="2" type="ORF">A7P85_00215</name>
    <name evidence="3" type="ORF">A7P89_09660</name>
</gene>
<evidence type="ECO:0000259" key="1">
    <source>
        <dbReference type="Pfam" id="PF05057"/>
    </source>
</evidence>
<evidence type="ECO:0000313" key="5">
    <source>
        <dbReference type="Proteomes" id="UP000078103"/>
    </source>
</evidence>
<dbReference type="Proteomes" id="UP000078103">
    <property type="component" value="Unassembled WGS sequence"/>
</dbReference>
<comment type="caution">
    <text evidence="3">The sequence shown here is derived from an EMBL/GenBank/DDBJ whole genome shotgun (WGS) entry which is preliminary data.</text>
</comment>
<dbReference type="Pfam" id="PF05057">
    <property type="entry name" value="DUF676"/>
    <property type="match status" value="1"/>
</dbReference>
<reference evidence="4 5" key="1">
    <citation type="submission" date="2016-05" db="EMBL/GenBank/DDBJ databases">
        <title>Draft genome of Corynebacterium afermentans subsp. afermentans LCDC 88199T.</title>
        <authorList>
            <person name="Bernier A.-M."/>
            <person name="Bernard K."/>
        </authorList>
    </citation>
    <scope>NUCLEOTIDE SEQUENCE [LARGE SCALE GENOMIC DNA]</scope>
    <source>
        <strain evidence="4">NML01-0328</strain>
        <strain evidence="5">NML120819</strain>
    </source>
</reference>
<dbReference type="PANTHER" id="PTHR37946:SF1">
    <property type="entry name" value="SLL1969 PROTEIN"/>
    <property type="match status" value="1"/>
</dbReference>
<protein>
    <submittedName>
        <fullName evidence="3">Acetyltransferase</fullName>
    </submittedName>
</protein>
<dbReference type="AlphaFoldDB" id="A0A1A9RNR3"/>
<dbReference type="InterPro" id="IPR029058">
    <property type="entry name" value="AB_hydrolase_fold"/>
</dbReference>
<reference evidence="3" key="2">
    <citation type="submission" date="2016-05" db="EMBL/GenBank/DDBJ databases">
        <authorList>
            <person name="Lavstsen T."/>
            <person name="Jespersen J.S."/>
        </authorList>
    </citation>
    <scope>NUCLEOTIDE SEQUENCE</scope>
    <source>
        <strain evidence="2">NML01-0328</strain>
        <strain evidence="3">NML120819</strain>
    </source>
</reference>
<dbReference type="Proteomes" id="UP000078003">
    <property type="component" value="Unassembled WGS sequence"/>
</dbReference>
<feature type="domain" description="DUF676" evidence="1">
    <location>
        <begin position="54"/>
        <end position="114"/>
    </location>
</feature>